<feature type="compositionally biased region" description="Basic residues" evidence="1">
    <location>
        <begin position="256"/>
        <end position="265"/>
    </location>
</feature>
<dbReference type="AlphaFoldDB" id="A0A2H9THI7"/>
<feature type="compositionally biased region" description="Polar residues" evidence="1">
    <location>
        <begin position="30"/>
        <end position="42"/>
    </location>
</feature>
<feature type="region of interest" description="Disordered" evidence="1">
    <location>
        <begin position="95"/>
        <end position="134"/>
    </location>
</feature>
<name>A0A2H9THI7_9FUNG</name>
<keyword evidence="2" id="KW-0732">Signal</keyword>
<feature type="compositionally biased region" description="Polar residues" evidence="1">
    <location>
        <begin position="419"/>
        <end position="438"/>
    </location>
</feature>
<feature type="compositionally biased region" description="Basic residues" evidence="1">
    <location>
        <begin position="120"/>
        <end position="134"/>
    </location>
</feature>
<organism evidence="3 4">
    <name type="scientific">Paramicrosporidium saccamoebae</name>
    <dbReference type="NCBI Taxonomy" id="1246581"/>
    <lineage>
        <taxon>Eukaryota</taxon>
        <taxon>Fungi</taxon>
        <taxon>Fungi incertae sedis</taxon>
        <taxon>Cryptomycota</taxon>
        <taxon>Cryptomycota incertae sedis</taxon>
        <taxon>Paramicrosporidium</taxon>
    </lineage>
</organism>
<reference evidence="3 4" key="1">
    <citation type="submission" date="2016-10" db="EMBL/GenBank/DDBJ databases">
        <title>The genome of Paramicrosporidium saccamoebae is the missing link in understanding Cryptomycota and Microsporidia evolution.</title>
        <authorList>
            <person name="Quandt C.A."/>
            <person name="Beaudet D."/>
            <person name="Corsaro D."/>
            <person name="Michel R."/>
            <person name="Corradi N."/>
            <person name="James T."/>
        </authorList>
    </citation>
    <scope>NUCLEOTIDE SEQUENCE [LARGE SCALE GENOMIC DNA]</scope>
    <source>
        <strain evidence="3 4">KSL3</strain>
    </source>
</reference>
<dbReference type="EMBL" id="MTSL01000183">
    <property type="protein sequence ID" value="PJF17242.1"/>
    <property type="molecule type" value="Genomic_DNA"/>
</dbReference>
<feature type="region of interest" description="Disordered" evidence="1">
    <location>
        <begin position="241"/>
        <end position="375"/>
    </location>
</feature>
<feature type="compositionally biased region" description="Low complexity" evidence="1">
    <location>
        <begin position="266"/>
        <end position="285"/>
    </location>
</feature>
<evidence type="ECO:0000256" key="2">
    <source>
        <dbReference type="SAM" id="SignalP"/>
    </source>
</evidence>
<feature type="signal peptide" evidence="2">
    <location>
        <begin position="1"/>
        <end position="17"/>
    </location>
</feature>
<keyword evidence="4" id="KW-1185">Reference proteome</keyword>
<gene>
    <name evidence="3" type="ORF">PSACC_02937</name>
</gene>
<feature type="compositionally biased region" description="Polar residues" evidence="1">
    <location>
        <begin position="365"/>
        <end position="375"/>
    </location>
</feature>
<feature type="region of interest" description="Disordered" evidence="1">
    <location>
        <begin position="30"/>
        <end position="54"/>
    </location>
</feature>
<evidence type="ECO:0000313" key="3">
    <source>
        <dbReference type="EMBL" id="PJF17242.1"/>
    </source>
</evidence>
<feature type="compositionally biased region" description="Polar residues" evidence="1">
    <location>
        <begin position="463"/>
        <end position="473"/>
    </location>
</feature>
<evidence type="ECO:0000313" key="4">
    <source>
        <dbReference type="Proteomes" id="UP000240830"/>
    </source>
</evidence>
<proteinExistence type="predicted"/>
<feature type="region of interest" description="Disordered" evidence="1">
    <location>
        <begin position="388"/>
        <end position="558"/>
    </location>
</feature>
<dbReference type="Proteomes" id="UP000240830">
    <property type="component" value="Unassembled WGS sequence"/>
</dbReference>
<comment type="caution">
    <text evidence="3">The sequence shown here is derived from an EMBL/GenBank/DDBJ whole genome shotgun (WGS) entry which is preliminary data.</text>
</comment>
<evidence type="ECO:0000256" key="1">
    <source>
        <dbReference type="SAM" id="MobiDB-lite"/>
    </source>
</evidence>
<feature type="compositionally biased region" description="Basic residues" evidence="1">
    <location>
        <begin position="310"/>
        <end position="321"/>
    </location>
</feature>
<feature type="compositionally biased region" description="Polar residues" evidence="1">
    <location>
        <begin position="95"/>
        <end position="111"/>
    </location>
</feature>
<feature type="chain" id="PRO_5014180445" evidence="2">
    <location>
        <begin position="18"/>
        <end position="605"/>
    </location>
</feature>
<sequence>MKTAWCFVLSIVAAASASEPVATTLAVPETSTTATAVPTESSAKTECKKATHGGSHVKIHMDLAQKGATKEEKRNMATLAKGVFKGVASVHNQISHTKSKTTDCASSAKTPSDSESKAAKYNRSKISKSKYKNSRRKGLDAHKFILSQLNKILNKRAQPCNCKKSYRYFRASKTVAKSVRELKSKEARVLAKLASKDVCGAEKHRLLSKLSHIRALQRRMHKNRFGPRTIGKKNCQWRNSKYGNSKTFGRLAKPNKNLKTKKLKSKTYSSSMSSKRSKMAKMSVSGKKTVATSSARQTGPMKNVAFVKNKTAKGSKFKYSKKNGSLKPAYKKPKKAAQQQPSPVNESTPQQQAKMTPDPLPEQKAQPQSTLQSGSNVQANTVAPVLNPSVTVPNMTQKVPKTPAQRAAKLQSKLHGGPNPQSQTNETASLANSNTAAPSTPHKVPKTFAQRAAKLQSKLHGGSKTQGQANTATPLAHSSAAAPNTAHKAPKTIAQRAAKLQRKLNNGSQPSAQSTAAPTTSSATQTSSTPSTVTPTNANGAAPLAAPQTSPTAADPTKVYTRSQVHKIYQSSRPLRKLLKRIAYTIVGWAVATAKEQQAAAVASK</sequence>
<feature type="compositionally biased region" description="Polar residues" evidence="1">
    <location>
        <begin position="388"/>
        <end position="399"/>
    </location>
</feature>
<protein>
    <submittedName>
        <fullName evidence="3">Uncharacterized protein</fullName>
    </submittedName>
</protein>
<accession>A0A2H9THI7</accession>
<feature type="compositionally biased region" description="Low complexity" evidence="1">
    <location>
        <begin position="508"/>
        <end position="536"/>
    </location>
</feature>
<feature type="compositionally biased region" description="Polar residues" evidence="1">
    <location>
        <begin position="342"/>
        <end position="354"/>
    </location>
</feature>
<dbReference type="STRING" id="1246581.A0A2H9THI7"/>